<comment type="caution">
    <text evidence="2">The sequence shown here is derived from an EMBL/GenBank/DDBJ whole genome shotgun (WGS) entry which is preliminary data.</text>
</comment>
<evidence type="ECO:0000313" key="3">
    <source>
        <dbReference type="Proteomes" id="UP001595829"/>
    </source>
</evidence>
<dbReference type="RefSeq" id="WP_345693523.1">
    <property type="nucleotide sequence ID" value="NZ_BAABIT010000001.1"/>
</dbReference>
<dbReference type="EMBL" id="JBHSJD010000002">
    <property type="protein sequence ID" value="MFC5021570.1"/>
    <property type="molecule type" value="Genomic_DNA"/>
</dbReference>
<reference evidence="3" key="1">
    <citation type="journal article" date="2019" name="Int. J. Syst. Evol. Microbiol.">
        <title>The Global Catalogue of Microorganisms (GCM) 10K type strain sequencing project: providing services to taxonomists for standard genome sequencing and annotation.</title>
        <authorList>
            <consortium name="The Broad Institute Genomics Platform"/>
            <consortium name="The Broad Institute Genome Sequencing Center for Infectious Disease"/>
            <person name="Wu L."/>
            <person name="Ma J."/>
        </authorList>
    </citation>
    <scope>NUCLEOTIDE SEQUENCE [LARGE SCALE GENOMIC DNA]</scope>
    <source>
        <strain evidence="3">CGMCC 4.1648</strain>
    </source>
</reference>
<keyword evidence="3" id="KW-1185">Reference proteome</keyword>
<accession>A0ABV9X7X5</accession>
<protein>
    <submittedName>
        <fullName evidence="2">Uncharacterized protein</fullName>
    </submittedName>
</protein>
<evidence type="ECO:0000256" key="1">
    <source>
        <dbReference type="SAM" id="MobiDB-lite"/>
    </source>
</evidence>
<feature type="region of interest" description="Disordered" evidence="1">
    <location>
        <begin position="1"/>
        <end position="86"/>
    </location>
</feature>
<gene>
    <name evidence="2" type="ORF">ACFPM3_05300</name>
</gene>
<feature type="compositionally biased region" description="Basic and acidic residues" evidence="1">
    <location>
        <begin position="1"/>
        <end position="33"/>
    </location>
</feature>
<evidence type="ECO:0000313" key="2">
    <source>
        <dbReference type="EMBL" id="MFC5021570.1"/>
    </source>
</evidence>
<name>A0ABV9X7X5_9ACTN</name>
<sequence>MNQRTPKDRAEKRSREEPGAHSGRENQPARRDVPGTAGVTEGYRPEEGTAGGQALKGVEAEDTAATKGRADQPTARKRKGRNTGGP</sequence>
<proteinExistence type="predicted"/>
<organism evidence="2 3">
    <name type="scientific">Streptomyces coeruleoprunus</name>
    <dbReference type="NCBI Taxonomy" id="285563"/>
    <lineage>
        <taxon>Bacteria</taxon>
        <taxon>Bacillati</taxon>
        <taxon>Actinomycetota</taxon>
        <taxon>Actinomycetes</taxon>
        <taxon>Kitasatosporales</taxon>
        <taxon>Streptomycetaceae</taxon>
        <taxon>Streptomyces</taxon>
    </lineage>
</organism>
<dbReference type="Proteomes" id="UP001595829">
    <property type="component" value="Unassembled WGS sequence"/>
</dbReference>
<feature type="compositionally biased region" description="Basic residues" evidence="1">
    <location>
        <begin position="75"/>
        <end position="86"/>
    </location>
</feature>